<name>A0ABP4NF34_9ACTN</name>
<comment type="subcellular location">
    <subcellularLocation>
        <location evidence="1">Cell membrane</location>
        <topology evidence="1">Multi-pass membrane protein</topology>
    </subcellularLocation>
</comment>
<feature type="transmembrane region" description="Helical" evidence="8">
    <location>
        <begin position="466"/>
        <end position="491"/>
    </location>
</feature>
<keyword evidence="6 8" id="KW-0472">Membrane</keyword>
<evidence type="ECO:0000259" key="9">
    <source>
        <dbReference type="PROSITE" id="PS50850"/>
    </source>
</evidence>
<evidence type="ECO:0000256" key="3">
    <source>
        <dbReference type="ARBA" id="ARBA00022475"/>
    </source>
</evidence>
<feature type="domain" description="Major facilitator superfamily (MFS) profile" evidence="9">
    <location>
        <begin position="21"/>
        <end position="495"/>
    </location>
</feature>
<comment type="caution">
    <text evidence="10">The sequence shown here is derived from an EMBL/GenBank/DDBJ whole genome shotgun (WGS) entry which is preliminary data.</text>
</comment>
<dbReference type="Pfam" id="PF07690">
    <property type="entry name" value="MFS_1"/>
    <property type="match status" value="1"/>
</dbReference>
<dbReference type="PANTHER" id="PTHR42718:SF47">
    <property type="entry name" value="METHYL VIOLOGEN RESISTANCE PROTEIN SMVA"/>
    <property type="match status" value="1"/>
</dbReference>
<feature type="transmembrane region" description="Helical" evidence="8">
    <location>
        <begin position="116"/>
        <end position="137"/>
    </location>
</feature>
<keyword evidence="4 8" id="KW-0812">Transmembrane</keyword>
<dbReference type="InterPro" id="IPR011701">
    <property type="entry name" value="MFS"/>
</dbReference>
<evidence type="ECO:0000256" key="2">
    <source>
        <dbReference type="ARBA" id="ARBA00022448"/>
    </source>
</evidence>
<dbReference type="InterPro" id="IPR020846">
    <property type="entry name" value="MFS_dom"/>
</dbReference>
<feature type="transmembrane region" description="Helical" evidence="8">
    <location>
        <begin position="171"/>
        <end position="192"/>
    </location>
</feature>
<evidence type="ECO:0000256" key="5">
    <source>
        <dbReference type="ARBA" id="ARBA00022989"/>
    </source>
</evidence>
<reference evidence="11" key="1">
    <citation type="journal article" date="2019" name="Int. J. Syst. Evol. Microbiol.">
        <title>The Global Catalogue of Microorganisms (GCM) 10K type strain sequencing project: providing services to taxonomists for standard genome sequencing and annotation.</title>
        <authorList>
            <consortium name="The Broad Institute Genomics Platform"/>
            <consortium name="The Broad Institute Genome Sequencing Center for Infectious Disease"/>
            <person name="Wu L."/>
            <person name="Ma J."/>
        </authorList>
    </citation>
    <scope>NUCLEOTIDE SEQUENCE [LARGE SCALE GENOMIC DNA]</scope>
    <source>
        <strain evidence="11">JCM 15572</strain>
    </source>
</reference>
<accession>A0ABP4NF34</accession>
<feature type="transmembrane region" description="Helical" evidence="8">
    <location>
        <begin position="340"/>
        <end position="358"/>
    </location>
</feature>
<organism evidence="10 11">
    <name type="scientific">Kribbella hippodromi</name>
    <dbReference type="NCBI Taxonomy" id="434347"/>
    <lineage>
        <taxon>Bacteria</taxon>
        <taxon>Bacillati</taxon>
        <taxon>Actinomycetota</taxon>
        <taxon>Actinomycetes</taxon>
        <taxon>Propionibacteriales</taxon>
        <taxon>Kribbellaceae</taxon>
        <taxon>Kribbella</taxon>
    </lineage>
</organism>
<dbReference type="InterPro" id="IPR036259">
    <property type="entry name" value="MFS_trans_sf"/>
</dbReference>
<keyword evidence="11" id="KW-1185">Reference proteome</keyword>
<dbReference type="CDD" id="cd17321">
    <property type="entry name" value="MFS_MMR_MDR_like"/>
    <property type="match status" value="1"/>
</dbReference>
<feature type="transmembrane region" description="Helical" evidence="8">
    <location>
        <begin position="364"/>
        <end position="387"/>
    </location>
</feature>
<keyword evidence="2" id="KW-0813">Transport</keyword>
<feature type="transmembrane region" description="Helical" evidence="8">
    <location>
        <begin position="311"/>
        <end position="328"/>
    </location>
</feature>
<feature type="region of interest" description="Disordered" evidence="7">
    <location>
        <begin position="497"/>
        <end position="527"/>
    </location>
</feature>
<feature type="transmembrane region" description="Helical" evidence="8">
    <location>
        <begin position="408"/>
        <end position="429"/>
    </location>
</feature>
<feature type="transmembrane region" description="Helical" evidence="8">
    <location>
        <begin position="144"/>
        <end position="165"/>
    </location>
</feature>
<dbReference type="Gene3D" id="1.20.1250.20">
    <property type="entry name" value="MFS general substrate transporter like domains"/>
    <property type="match status" value="2"/>
</dbReference>
<evidence type="ECO:0000256" key="1">
    <source>
        <dbReference type="ARBA" id="ARBA00004651"/>
    </source>
</evidence>
<feature type="transmembrane region" description="Helical" evidence="8">
    <location>
        <begin position="87"/>
        <end position="110"/>
    </location>
</feature>
<dbReference type="Proteomes" id="UP001501705">
    <property type="component" value="Unassembled WGS sequence"/>
</dbReference>
<feature type="transmembrane region" description="Helical" evidence="8">
    <location>
        <begin position="20"/>
        <end position="43"/>
    </location>
</feature>
<sequence>MTTTPTSAGAVSGRIRDPRVALALLSLPSLLIAIDISVLGVALPRMAAELRPSPTELLWMNDIYGFMVGGTMVTMGAVGDRIGRRRLIVLCAAVFAVASAVAAFSTAPWMVIATRAVMGLAGAAIMPASMALIGQLFPDPKQRVSAMGAYMTCFLTGMAVAPLIGGVMLQYWWWGSVFLLGVPVMLLTLLAAPRLLPESETRIDVPLDVRSAALCLASILALVATLKWSVNGAPVWAMTGLGLIGLVLGFLFVRRQRALEHPLVDLALLRMPGVSRAMWVLFLTALLMGGTSIFAAFYLQSALGLSPLKSALLMIPSTIAMIIAANAGPWLGHRFSPKHVVLGSLIVMAAGFVPYTLLPAGRSGIAVVVCSAVLTTAGIGAAFPFLMNDIISHAPQERAGSAASLAQTANEIGIATGLVLLGSLATVVYRSSLAGTAGHAAGTWVDGFREAAARPDGIYLGQVRHAFLTGVHAVGFAGISTMLLVLALLLIPNRHRPNHHPNHRRPAPAPAPAAAPAPAPAPDQLGP</sequence>
<dbReference type="PANTHER" id="PTHR42718">
    <property type="entry name" value="MAJOR FACILITATOR SUPERFAMILY MULTIDRUG TRANSPORTER MFSC"/>
    <property type="match status" value="1"/>
</dbReference>
<feature type="compositionally biased region" description="Pro residues" evidence="7">
    <location>
        <begin position="507"/>
        <end position="521"/>
    </location>
</feature>
<feature type="transmembrane region" description="Helical" evidence="8">
    <location>
        <begin position="278"/>
        <end position="299"/>
    </location>
</feature>
<keyword evidence="3" id="KW-1003">Cell membrane</keyword>
<evidence type="ECO:0000256" key="4">
    <source>
        <dbReference type="ARBA" id="ARBA00022692"/>
    </source>
</evidence>
<gene>
    <name evidence="10" type="ORF">GCM10009804_16890</name>
</gene>
<evidence type="ECO:0000313" key="11">
    <source>
        <dbReference type="Proteomes" id="UP001501705"/>
    </source>
</evidence>
<dbReference type="SUPFAM" id="SSF103473">
    <property type="entry name" value="MFS general substrate transporter"/>
    <property type="match status" value="1"/>
</dbReference>
<feature type="transmembrane region" description="Helical" evidence="8">
    <location>
        <begin position="235"/>
        <end position="253"/>
    </location>
</feature>
<proteinExistence type="predicted"/>
<dbReference type="RefSeq" id="WP_344232810.1">
    <property type="nucleotide sequence ID" value="NZ_BAAAPH010000004.1"/>
</dbReference>
<feature type="compositionally biased region" description="Basic residues" evidence="7">
    <location>
        <begin position="497"/>
        <end position="506"/>
    </location>
</feature>
<evidence type="ECO:0000256" key="8">
    <source>
        <dbReference type="SAM" id="Phobius"/>
    </source>
</evidence>
<feature type="transmembrane region" description="Helical" evidence="8">
    <location>
        <begin position="212"/>
        <end position="229"/>
    </location>
</feature>
<dbReference type="PROSITE" id="PS50850">
    <property type="entry name" value="MFS"/>
    <property type="match status" value="1"/>
</dbReference>
<keyword evidence="5 8" id="KW-1133">Transmembrane helix</keyword>
<evidence type="ECO:0000256" key="6">
    <source>
        <dbReference type="ARBA" id="ARBA00023136"/>
    </source>
</evidence>
<dbReference type="EMBL" id="BAAAPH010000004">
    <property type="protein sequence ID" value="GAA1560730.1"/>
    <property type="molecule type" value="Genomic_DNA"/>
</dbReference>
<protein>
    <submittedName>
        <fullName evidence="10">MFS transporter</fullName>
    </submittedName>
</protein>
<feature type="transmembrane region" description="Helical" evidence="8">
    <location>
        <begin position="63"/>
        <end position="80"/>
    </location>
</feature>
<evidence type="ECO:0000256" key="7">
    <source>
        <dbReference type="SAM" id="MobiDB-lite"/>
    </source>
</evidence>
<evidence type="ECO:0000313" key="10">
    <source>
        <dbReference type="EMBL" id="GAA1560730.1"/>
    </source>
</evidence>